<dbReference type="RefSeq" id="WP_012490562.1">
    <property type="nucleotide sequence ID" value="NZ_CP013525.1"/>
</dbReference>
<evidence type="ECO:0000313" key="4">
    <source>
        <dbReference type="Proteomes" id="UP000540266"/>
    </source>
</evidence>
<evidence type="ECO:0000313" key="3">
    <source>
        <dbReference type="Proteomes" id="UP000078551"/>
    </source>
</evidence>
<dbReference type="EMBL" id="CP064934">
    <property type="protein sequence ID" value="QPK12188.1"/>
    <property type="molecule type" value="Genomic_DNA"/>
</dbReference>
<keyword evidence="3" id="KW-1185">Reference proteome</keyword>
<geneLocation type="plasmid" evidence="1 3">
    <name>pRphaN771c</name>
</geneLocation>
<dbReference type="Gene3D" id="1.20.1600.10">
    <property type="entry name" value="Outer membrane efflux proteins (OEP)"/>
    <property type="match status" value="1"/>
</dbReference>
<protein>
    <submittedName>
        <fullName evidence="1">Outer membrane efflux protein</fullName>
    </submittedName>
    <submittedName>
        <fullName evidence="2">TolC family protein</fullName>
    </submittedName>
</protein>
<gene>
    <name evidence="1" type="ORF">AMC81_PC00172</name>
    <name evidence="2" type="ORF">HER27_026260</name>
</gene>
<sequence length="488" mass="52672">MIGLGKLLTVLAVPLILSGCVTGAEYSSKQAGFASVADKTAIVTTKQTVWIQNQNQARSAAAQVKRLLAKNKVIDVETAVQIALLNNKGLQAAYADLGDSAANAWQSTMFINPTVAIGTTGIGTSELQAFKTIEAMITTNMLALATRNRDVAIADTRFRQAQLTAAVKTLQVAADARRAWIGTVAAWETVGQLQRAQAAADAASELAEKLGETGAMTKGAQAREHVFVAELAGETAKARLAARLAKEELTRLMGLWGSDLDYQVPNGLPPLPKSVVKRDTIEAEALKNRIDLQVAKLELEATARSYGLTEATRYVTDLEILTGFETEREIEDDEKKTETTAQVELEFAIPIFDTGKARMRKAEVAYMRAANLLAEKAVNVRSEARSAYEAYRSNYDIARHYRNNVVPLRSKVEEESLLTYNGMITNTFELLTDTRDKINSILLSVNAKRDFWLAEANLAPAIYGGGASNASAETEVAAASESRGGGGH</sequence>
<geneLocation type="plasmid" evidence="2 4">
    <name>pBS3c</name>
</geneLocation>
<name>A0A192TJ95_9HYPH</name>
<dbReference type="Proteomes" id="UP000078551">
    <property type="component" value="Plasmid pRphaN771c"/>
</dbReference>
<dbReference type="EMBL" id="CP013571">
    <property type="protein sequence ID" value="ANL87647.1"/>
    <property type="molecule type" value="Genomic_DNA"/>
</dbReference>
<keyword evidence="2" id="KW-0614">Plasmid</keyword>
<evidence type="ECO:0000313" key="1">
    <source>
        <dbReference type="EMBL" id="ANL87647.1"/>
    </source>
</evidence>
<organism evidence="2 4">
    <name type="scientific">Rhizobium phaseoli</name>
    <dbReference type="NCBI Taxonomy" id="396"/>
    <lineage>
        <taxon>Bacteria</taxon>
        <taxon>Pseudomonadati</taxon>
        <taxon>Pseudomonadota</taxon>
        <taxon>Alphaproteobacteria</taxon>
        <taxon>Hyphomicrobiales</taxon>
        <taxon>Rhizobiaceae</taxon>
        <taxon>Rhizobium/Agrobacterium group</taxon>
        <taxon>Rhizobium</taxon>
    </lineage>
</organism>
<dbReference type="SUPFAM" id="SSF56954">
    <property type="entry name" value="Outer membrane efflux proteins (OEP)"/>
    <property type="match status" value="1"/>
</dbReference>
<proteinExistence type="predicted"/>
<accession>A0A192TJ95</accession>
<dbReference type="Proteomes" id="UP000540266">
    <property type="component" value="Plasmid pBS3c"/>
</dbReference>
<dbReference type="InterPro" id="IPR010131">
    <property type="entry name" value="MdtP/NodT-like"/>
</dbReference>
<evidence type="ECO:0000313" key="2">
    <source>
        <dbReference type="EMBL" id="QPK12188.1"/>
    </source>
</evidence>
<dbReference type="GeneID" id="45960136"/>
<dbReference type="PANTHER" id="PTHR30203">
    <property type="entry name" value="OUTER MEMBRANE CATION EFFLUX PROTEIN"/>
    <property type="match status" value="1"/>
</dbReference>
<reference evidence="1 3" key="1">
    <citation type="submission" date="2015-11" db="EMBL/GenBank/DDBJ databases">
        <title>The limits of bacterial species coexistence and the symbiotic plasmid transference in sympatric Rhizobium populations.</title>
        <authorList>
            <person name="Perez-Carrascal O.M."/>
            <person name="VanInsberghe D."/>
            <person name="Juarez S."/>
            <person name="Polz M.F."/>
            <person name="Vinuesa P."/>
            <person name="Gonzalez V."/>
        </authorList>
    </citation>
    <scope>NUCLEOTIDE SEQUENCE [LARGE SCALE GENOMIC DNA]</scope>
    <source>
        <strain evidence="1 3">N771</strain>
        <plasmid evidence="1 3">pRphaN771c</plasmid>
    </source>
</reference>
<dbReference type="GO" id="GO:0015562">
    <property type="term" value="F:efflux transmembrane transporter activity"/>
    <property type="evidence" value="ECO:0007669"/>
    <property type="project" value="InterPro"/>
</dbReference>
<reference evidence="2 4" key="2">
    <citation type="submission" date="2020-11" db="EMBL/GenBank/DDBJ databases">
        <title>Indigenous Rhizobia Nodulating Common beans in Western Kenya.</title>
        <authorList>
            <person name="Wekesa C.S."/>
            <person name="Oelmueller R."/>
            <person name="Furch A.C."/>
        </authorList>
    </citation>
    <scope>NUCLEOTIDE SEQUENCE [LARGE SCALE GENOMIC DNA]</scope>
    <source>
        <strain evidence="4">BS3</strain>
        <strain evidence="2">S3</strain>
        <plasmid evidence="2 4">pBS3c</plasmid>
    </source>
</reference>
<dbReference type="PROSITE" id="PS51257">
    <property type="entry name" value="PROKAR_LIPOPROTEIN"/>
    <property type="match status" value="1"/>
</dbReference>
<dbReference type="PANTHER" id="PTHR30203:SF24">
    <property type="entry name" value="BLR4935 PROTEIN"/>
    <property type="match status" value="1"/>
</dbReference>
<dbReference type="AlphaFoldDB" id="A0A192TJ95"/>